<dbReference type="EMBL" id="JAEFBJ010000009">
    <property type="protein sequence ID" value="KAG7572562.1"/>
    <property type="molecule type" value="Genomic_DNA"/>
</dbReference>
<gene>
    <name evidence="2" type="ORF">ISN44_As09g009230</name>
</gene>
<dbReference type="CDD" id="cd04481">
    <property type="entry name" value="RPA1_DBD_B_like"/>
    <property type="match status" value="1"/>
</dbReference>
<comment type="caution">
    <text evidence="2">The sequence shown here is derived from an EMBL/GenBank/DDBJ whole genome shotgun (WGS) entry which is preliminary data.</text>
</comment>
<evidence type="ECO:0000313" key="3">
    <source>
        <dbReference type="Proteomes" id="UP000694251"/>
    </source>
</evidence>
<evidence type="ECO:0000259" key="1">
    <source>
        <dbReference type="Pfam" id="PF02721"/>
    </source>
</evidence>
<dbReference type="Proteomes" id="UP000694251">
    <property type="component" value="Chromosome 9"/>
</dbReference>
<sequence>MITGWTICVFVVRVFKKFVAPNVFEIGLILADESGSRSRIEATIDRRLAPFYLDRLKENEWKIITSFSVRKNADPVKTTSHEYGIWFLDRTVVTNALRRDAFNFYDFTQFDYIIQKTVDKNVLVDAVGALLEVGGITEDFYGVKLPFKIKDRYNEVLECEAHNQQALDFQSYFRNYTRRNIVVALVCWRVTGRNNPKLVSHGPVSKLFADPDIPEVQEIKTVVY</sequence>
<dbReference type="CDD" id="cd04480">
    <property type="entry name" value="RPA1_DBD_A_like"/>
    <property type="match status" value="1"/>
</dbReference>
<accession>A0A8T2AE84</accession>
<dbReference type="PANTHER" id="PTHR47165:SF4">
    <property type="entry name" value="OS03G0429900 PROTEIN"/>
    <property type="match status" value="1"/>
</dbReference>
<dbReference type="PANTHER" id="PTHR47165">
    <property type="entry name" value="OS03G0429900 PROTEIN"/>
    <property type="match status" value="1"/>
</dbReference>
<organism evidence="2 3">
    <name type="scientific">Arabidopsis suecica</name>
    <name type="common">Swedish thale-cress</name>
    <name type="synonym">Cardaminopsis suecica</name>
    <dbReference type="NCBI Taxonomy" id="45249"/>
    <lineage>
        <taxon>Eukaryota</taxon>
        <taxon>Viridiplantae</taxon>
        <taxon>Streptophyta</taxon>
        <taxon>Embryophyta</taxon>
        <taxon>Tracheophyta</taxon>
        <taxon>Spermatophyta</taxon>
        <taxon>Magnoliopsida</taxon>
        <taxon>eudicotyledons</taxon>
        <taxon>Gunneridae</taxon>
        <taxon>Pentapetalae</taxon>
        <taxon>rosids</taxon>
        <taxon>malvids</taxon>
        <taxon>Brassicales</taxon>
        <taxon>Brassicaceae</taxon>
        <taxon>Camelineae</taxon>
        <taxon>Arabidopsis</taxon>
    </lineage>
</organism>
<evidence type="ECO:0000313" key="2">
    <source>
        <dbReference type="EMBL" id="KAG7572562.1"/>
    </source>
</evidence>
<protein>
    <recommendedName>
        <fullName evidence="1">Replication protein A 70 kDa DNA-binding subunit B/D first OB fold domain-containing protein</fullName>
    </recommendedName>
</protein>
<name>A0A8T2AE84_ARASU</name>
<dbReference type="InterPro" id="IPR003871">
    <property type="entry name" value="RFA1B/D_OB_1st"/>
</dbReference>
<dbReference type="AlphaFoldDB" id="A0A8T2AE84"/>
<reference evidence="2 3" key="1">
    <citation type="submission" date="2020-12" db="EMBL/GenBank/DDBJ databases">
        <title>Concerted genomic and epigenomic changes stabilize Arabidopsis allopolyploids.</title>
        <authorList>
            <person name="Chen Z."/>
        </authorList>
    </citation>
    <scope>NUCLEOTIDE SEQUENCE [LARGE SCALE GENOMIC DNA]</scope>
    <source>
        <strain evidence="2">As9502</strain>
        <tissue evidence="2">Leaf</tissue>
    </source>
</reference>
<feature type="domain" description="Replication protein A 70 kDa DNA-binding subunit B/D first OB fold" evidence="1">
    <location>
        <begin position="1"/>
        <end position="95"/>
    </location>
</feature>
<proteinExistence type="predicted"/>
<dbReference type="Pfam" id="PF02721">
    <property type="entry name" value="DUF223"/>
    <property type="match status" value="1"/>
</dbReference>
<keyword evidence="3" id="KW-1185">Reference proteome</keyword>
<dbReference type="OrthoDB" id="1108387at2759"/>